<dbReference type="EMBL" id="ACKP02000023">
    <property type="protein sequence ID" value="EEX77253.1"/>
    <property type="molecule type" value="Genomic_DNA"/>
</dbReference>
<dbReference type="AlphaFoldDB" id="C9LV19"/>
<evidence type="ECO:0000313" key="1">
    <source>
        <dbReference type="EMBL" id="EEX77253.1"/>
    </source>
</evidence>
<gene>
    <name evidence="1" type="ORF">SELSPUOL_01309</name>
</gene>
<accession>C9LV19</accession>
<reference evidence="1 2" key="1">
    <citation type="submission" date="2009-09" db="EMBL/GenBank/DDBJ databases">
        <authorList>
            <person name="Weinstock G."/>
            <person name="Sodergren E."/>
            <person name="Clifton S."/>
            <person name="Fulton L."/>
            <person name="Fulton B."/>
            <person name="Courtney L."/>
            <person name="Fronick C."/>
            <person name="Harrison M."/>
            <person name="Strong C."/>
            <person name="Farmer C."/>
            <person name="Delahaunty K."/>
            <person name="Markovic C."/>
            <person name="Hall O."/>
            <person name="Minx P."/>
            <person name="Tomlinson C."/>
            <person name="Mitreva M."/>
            <person name="Nelson J."/>
            <person name="Hou S."/>
            <person name="Wollam A."/>
            <person name="Pepin K.H."/>
            <person name="Johnson M."/>
            <person name="Bhonagiri V."/>
            <person name="Nash W.E."/>
            <person name="Warren W."/>
            <person name="Chinwalla A."/>
            <person name="Mardis E.R."/>
            <person name="Wilson R.K."/>
        </authorList>
    </citation>
    <scope>NUCLEOTIDE SEQUENCE [LARGE SCALE GENOMIC DNA]</scope>
    <source>
        <strain evidence="2">ATCC 35185 / DSM 20758 / VPI D19B-28</strain>
    </source>
</reference>
<protein>
    <submittedName>
        <fullName evidence="1">Uncharacterized protein</fullName>
    </submittedName>
</protein>
<name>C9LV19_SELS3</name>
<sequence>MDIVRRPYMKEPISLRPLGLTSWTFMVNFQDICSAVMRSGMRCFTPVSCDSFIKAARCTYVLTPYRSLADRSAPSA</sequence>
<organism evidence="1 2">
    <name type="scientific">Selenomonas sputigena (strain ATCC 35185 / DSM 20758 / CCUG 44933 / VPI D19B-28)</name>
    <dbReference type="NCBI Taxonomy" id="546271"/>
    <lineage>
        <taxon>Bacteria</taxon>
        <taxon>Bacillati</taxon>
        <taxon>Bacillota</taxon>
        <taxon>Negativicutes</taxon>
        <taxon>Selenomonadales</taxon>
        <taxon>Selenomonadaceae</taxon>
        <taxon>Selenomonas</taxon>
    </lineage>
</organism>
<evidence type="ECO:0000313" key="2">
    <source>
        <dbReference type="Proteomes" id="UP000003505"/>
    </source>
</evidence>
<comment type="caution">
    <text evidence="1">The sequence shown here is derived from an EMBL/GenBank/DDBJ whole genome shotgun (WGS) entry which is preliminary data.</text>
</comment>
<dbReference type="Proteomes" id="UP000003505">
    <property type="component" value="Unassembled WGS sequence"/>
</dbReference>
<proteinExistence type="predicted"/>